<dbReference type="InterPro" id="IPR038255">
    <property type="entry name" value="PBS_linker_sf"/>
</dbReference>
<feature type="domain" description="PBS-linker" evidence="8">
    <location>
        <begin position="22"/>
        <end position="205"/>
    </location>
</feature>
<evidence type="ECO:0000313" key="9">
    <source>
        <dbReference type="EMBL" id="EHJ12484.1"/>
    </source>
</evidence>
<proteinExistence type="inferred from homology"/>
<name>G5J5R3_CROWT</name>
<evidence type="ECO:0000259" key="8">
    <source>
        <dbReference type="PROSITE" id="PS51445"/>
    </source>
</evidence>
<dbReference type="Pfam" id="PF00427">
    <property type="entry name" value="PBS_linker_poly"/>
    <property type="match status" value="1"/>
</dbReference>
<sequence length="259" mass="29878">MPILYPIHLPQMTIPLLSYSPTSQNQRVPGYEIFGDEQPRIYNTENILSPVDLDNLIQAAYRQIFNEQQLLEYNRQKNLESQLRYGQITVRDFIRGLLLSDPFVTRNYQPNSNYRFVEMCVQRVLGRNVYSDQEKMAWSIVIATKGLGGFVDDLLNSEEYLNNFAYDTVPYQRRRILPSQSQGELPFARMPRYGADYRAKLEEMGYFPPLQPAYRWAWQQPPYPAWVRLTGKIITLTGAGLLTIGVIAVALAAWGVISL</sequence>
<dbReference type="InterPro" id="IPR001297">
    <property type="entry name" value="PBS_linker_dom"/>
</dbReference>
<dbReference type="Proteomes" id="UP000003477">
    <property type="component" value="Unassembled WGS sequence"/>
</dbReference>
<keyword evidence="5 7" id="KW-0472">Membrane</keyword>
<keyword evidence="2" id="KW-0042">Antenna complex</keyword>
<dbReference type="AlphaFoldDB" id="G5J5R3"/>
<dbReference type="GO" id="GO:0015979">
    <property type="term" value="P:photosynthesis"/>
    <property type="evidence" value="ECO:0007669"/>
    <property type="project" value="InterPro"/>
</dbReference>
<dbReference type="PROSITE" id="PS51445">
    <property type="entry name" value="PBS_LINKER"/>
    <property type="match status" value="1"/>
</dbReference>
<evidence type="ECO:0000256" key="6">
    <source>
        <dbReference type="PROSITE-ProRule" id="PRU00775"/>
    </source>
</evidence>
<keyword evidence="7" id="KW-1133">Transmembrane helix</keyword>
<dbReference type="EMBL" id="AESD01000418">
    <property type="protein sequence ID" value="EHJ12484.1"/>
    <property type="molecule type" value="Genomic_DNA"/>
</dbReference>
<dbReference type="GO" id="GO:0030089">
    <property type="term" value="C:phycobilisome"/>
    <property type="evidence" value="ECO:0007669"/>
    <property type="project" value="UniProtKB-UniRule"/>
</dbReference>
<comment type="caution">
    <text evidence="9">The sequence shown here is derived from an EMBL/GenBank/DDBJ whole genome shotgun (WGS) entry which is preliminary data.</text>
</comment>
<reference evidence="9 10" key="1">
    <citation type="journal article" date="2011" name="Front. Microbiol.">
        <title>Two Strains of Crocosphaera watsonii with Highly Conserved Genomes are Distinguished by Strain-Specific Features.</title>
        <authorList>
            <person name="Bench S.R."/>
            <person name="Ilikchyan I.N."/>
            <person name="Tripp H.J."/>
            <person name="Zehr J.P."/>
        </authorList>
    </citation>
    <scope>NUCLEOTIDE SEQUENCE [LARGE SCALE GENOMIC DNA]</scope>
    <source>
        <strain evidence="9 10">WH 0003</strain>
    </source>
</reference>
<evidence type="ECO:0000256" key="5">
    <source>
        <dbReference type="ARBA" id="ARBA00023136"/>
    </source>
</evidence>
<evidence type="ECO:0000256" key="1">
    <source>
        <dbReference type="ARBA" id="ARBA00004308"/>
    </source>
</evidence>
<gene>
    <name evidence="9" type="ORF">CWATWH0003_2818</name>
</gene>
<evidence type="ECO:0000256" key="7">
    <source>
        <dbReference type="SAM" id="Phobius"/>
    </source>
</evidence>
<accession>G5J5R3</accession>
<evidence type="ECO:0000313" key="10">
    <source>
        <dbReference type="Proteomes" id="UP000003477"/>
    </source>
</evidence>
<organism evidence="9 10">
    <name type="scientific">Crocosphaera watsonii WH 0003</name>
    <dbReference type="NCBI Taxonomy" id="423471"/>
    <lineage>
        <taxon>Bacteria</taxon>
        <taxon>Bacillati</taxon>
        <taxon>Cyanobacteriota</taxon>
        <taxon>Cyanophyceae</taxon>
        <taxon>Oscillatoriophycideae</taxon>
        <taxon>Chroococcales</taxon>
        <taxon>Aphanothecaceae</taxon>
        <taxon>Crocosphaera</taxon>
    </lineage>
</organism>
<protein>
    <submittedName>
        <fullName evidence="9">Phycobilisome rod-core linker polypeptide, phycocyanin-associated</fullName>
    </submittedName>
</protein>
<feature type="transmembrane region" description="Helical" evidence="7">
    <location>
        <begin position="233"/>
        <end position="257"/>
    </location>
</feature>
<dbReference type="PANTHER" id="PTHR34011">
    <property type="entry name" value="PHYCOBILISOME 32.1 KDA LINKER POLYPEPTIDE, PHYCOCYANIN-ASSOCIATED, ROD 2-RELATED"/>
    <property type="match status" value="1"/>
</dbReference>
<keyword evidence="3 6" id="KW-0605">Phycobilisome</keyword>
<keyword evidence="4" id="KW-0793">Thylakoid</keyword>
<comment type="subcellular location">
    <subcellularLocation>
        <location evidence="1">Endomembrane system</location>
    </subcellularLocation>
</comment>
<dbReference type="GO" id="GO:0012505">
    <property type="term" value="C:endomembrane system"/>
    <property type="evidence" value="ECO:0007669"/>
    <property type="project" value="UniProtKB-SubCell"/>
</dbReference>
<evidence type="ECO:0000256" key="2">
    <source>
        <dbReference type="ARBA" id="ARBA00022549"/>
    </source>
</evidence>
<comment type="similarity">
    <text evidence="6">Belongs to the phycobilisome linker protein family.</text>
</comment>
<keyword evidence="7" id="KW-0812">Transmembrane</keyword>
<evidence type="ECO:0000256" key="3">
    <source>
        <dbReference type="ARBA" id="ARBA00022738"/>
    </source>
</evidence>
<dbReference type="PATRIC" id="fig|423471.3.peg.2650"/>
<dbReference type="Gene3D" id="1.10.3130.20">
    <property type="entry name" value="Phycobilisome linker domain"/>
    <property type="match status" value="1"/>
</dbReference>
<evidence type="ECO:0000256" key="4">
    <source>
        <dbReference type="ARBA" id="ARBA00023078"/>
    </source>
</evidence>